<evidence type="ECO:0000313" key="2">
    <source>
        <dbReference type="Proteomes" id="UP000683000"/>
    </source>
</evidence>
<name>A0A8I2YXY5_9AGAM</name>
<comment type="caution">
    <text evidence="1">The sequence shown here is derived from an EMBL/GenBank/DDBJ whole genome shotgun (WGS) entry which is preliminary data.</text>
</comment>
<gene>
    <name evidence="1" type="ORF">JVT61DRAFT_4923</name>
</gene>
<organism evidence="1 2">
    <name type="scientific">Boletus reticuloceps</name>
    <dbReference type="NCBI Taxonomy" id="495285"/>
    <lineage>
        <taxon>Eukaryota</taxon>
        <taxon>Fungi</taxon>
        <taxon>Dikarya</taxon>
        <taxon>Basidiomycota</taxon>
        <taxon>Agaricomycotina</taxon>
        <taxon>Agaricomycetes</taxon>
        <taxon>Agaricomycetidae</taxon>
        <taxon>Boletales</taxon>
        <taxon>Boletineae</taxon>
        <taxon>Boletaceae</taxon>
        <taxon>Boletoideae</taxon>
        <taxon>Boletus</taxon>
    </lineage>
</organism>
<dbReference type="EMBL" id="JAGFBS010000002">
    <property type="protein sequence ID" value="KAG6380561.1"/>
    <property type="molecule type" value="Genomic_DNA"/>
</dbReference>
<reference evidence="1" key="1">
    <citation type="submission" date="2021-03" db="EMBL/GenBank/DDBJ databases">
        <title>Evolutionary innovations through gain and loss of genes in the ectomycorrhizal Boletales.</title>
        <authorList>
            <person name="Wu G."/>
            <person name="Miyauchi S."/>
            <person name="Morin E."/>
            <person name="Yang Z.-L."/>
            <person name="Xu J."/>
            <person name="Martin F.M."/>
        </authorList>
    </citation>
    <scope>NUCLEOTIDE SEQUENCE</scope>
    <source>
        <strain evidence="1">BR01</strain>
    </source>
</reference>
<dbReference type="AlphaFoldDB" id="A0A8I2YXY5"/>
<proteinExistence type="predicted"/>
<dbReference type="Proteomes" id="UP000683000">
    <property type="component" value="Unassembled WGS sequence"/>
</dbReference>
<evidence type="ECO:0000313" key="1">
    <source>
        <dbReference type="EMBL" id="KAG6380561.1"/>
    </source>
</evidence>
<keyword evidence="2" id="KW-1185">Reference proteome</keyword>
<protein>
    <submittedName>
        <fullName evidence="1">Uncharacterized protein</fullName>
    </submittedName>
</protein>
<sequence length="113" mass="13009">MWTGTRWTTNVLALMPTRPCRTGSDNEMGLDTLYDALQRSQWMAMFEMSCSVSDMDGMRQQLETLPEDCPFDPVGLDEPEDRDLCPEWMSELRLEGWDSSTVQTYEEHYAIGA</sequence>
<dbReference type="OrthoDB" id="8922241at2759"/>
<accession>A0A8I2YXY5</accession>